<evidence type="ECO:0000313" key="7">
    <source>
        <dbReference type="EMBL" id="MDC8787163.1"/>
    </source>
</evidence>
<evidence type="ECO:0000256" key="3">
    <source>
        <dbReference type="ARBA" id="ARBA00023004"/>
    </source>
</evidence>
<name>A0ABT5KXT6_9BURK</name>
<protein>
    <submittedName>
        <fullName evidence="7">Cytochrome c-550 PedF</fullName>
    </submittedName>
</protein>
<feature type="chain" id="PRO_5045643454" evidence="5">
    <location>
        <begin position="38"/>
        <end position="173"/>
    </location>
</feature>
<proteinExistence type="predicted"/>
<dbReference type="NCBIfam" id="TIGR04494">
    <property type="entry name" value="c550_PedF"/>
    <property type="match status" value="1"/>
</dbReference>
<dbReference type="InterPro" id="IPR036909">
    <property type="entry name" value="Cyt_c-like_dom_sf"/>
</dbReference>
<evidence type="ECO:0000256" key="1">
    <source>
        <dbReference type="ARBA" id="ARBA00022617"/>
    </source>
</evidence>
<dbReference type="InterPro" id="IPR009056">
    <property type="entry name" value="Cyt_c-like_dom"/>
</dbReference>
<keyword evidence="1 4" id="KW-0349">Heme</keyword>
<keyword evidence="5" id="KW-0732">Signal</keyword>
<keyword evidence="3 4" id="KW-0408">Iron</keyword>
<organism evidence="7 8">
    <name type="scientific">Roseateles koreensis</name>
    <dbReference type="NCBI Taxonomy" id="2987526"/>
    <lineage>
        <taxon>Bacteria</taxon>
        <taxon>Pseudomonadati</taxon>
        <taxon>Pseudomonadota</taxon>
        <taxon>Betaproteobacteria</taxon>
        <taxon>Burkholderiales</taxon>
        <taxon>Sphaerotilaceae</taxon>
        <taxon>Roseateles</taxon>
    </lineage>
</organism>
<comment type="caution">
    <text evidence="7">The sequence shown here is derived from an EMBL/GenBank/DDBJ whole genome shotgun (WGS) entry which is preliminary data.</text>
</comment>
<evidence type="ECO:0000256" key="4">
    <source>
        <dbReference type="PROSITE-ProRule" id="PRU00433"/>
    </source>
</evidence>
<accession>A0ABT5KXT6</accession>
<feature type="domain" description="Cytochrome c" evidence="6">
    <location>
        <begin position="69"/>
        <end position="165"/>
    </location>
</feature>
<dbReference type="Gene3D" id="1.10.760.10">
    <property type="entry name" value="Cytochrome c-like domain"/>
    <property type="match status" value="1"/>
</dbReference>
<gene>
    <name evidence="7" type="primary">pedF</name>
    <name evidence="7" type="ORF">PRZ01_18395</name>
</gene>
<dbReference type="Pfam" id="PF13442">
    <property type="entry name" value="Cytochrome_CBB3"/>
    <property type="match status" value="1"/>
</dbReference>
<evidence type="ECO:0000256" key="5">
    <source>
        <dbReference type="SAM" id="SignalP"/>
    </source>
</evidence>
<dbReference type="Proteomes" id="UP001219862">
    <property type="component" value="Unassembled WGS sequence"/>
</dbReference>
<feature type="signal peptide" evidence="5">
    <location>
        <begin position="1"/>
        <end position="37"/>
    </location>
</feature>
<dbReference type="PROSITE" id="PS51007">
    <property type="entry name" value="CYTC"/>
    <property type="match status" value="1"/>
</dbReference>
<evidence type="ECO:0000256" key="2">
    <source>
        <dbReference type="ARBA" id="ARBA00022723"/>
    </source>
</evidence>
<keyword evidence="2 4" id="KW-0479">Metal-binding</keyword>
<keyword evidence="8" id="KW-1185">Reference proteome</keyword>
<reference evidence="7 8" key="1">
    <citation type="submission" date="2022-10" db="EMBL/GenBank/DDBJ databases">
        <title>paucibacter sp. hw8 Genome sequencing.</title>
        <authorList>
            <person name="Park S."/>
        </authorList>
    </citation>
    <scope>NUCLEOTIDE SEQUENCE [LARGE SCALE GENOMIC DNA]</scope>
    <source>
        <strain evidence="8">hw8</strain>
    </source>
</reference>
<dbReference type="EMBL" id="JAQQXS010000022">
    <property type="protein sequence ID" value="MDC8787163.1"/>
    <property type="molecule type" value="Genomic_DNA"/>
</dbReference>
<dbReference type="InterPro" id="IPR030991">
    <property type="entry name" value="c550_proteobact"/>
</dbReference>
<sequence length="173" mass="19094">MTYPTNTPLPPAPTRRRKAFWLGGLTCTLLLSGLAWSHGDVTPQAVDTSTLPRLGEGWRAENPYRANEAAIKVGTSAFGQNCARCHGLEAVSGGIAPDLRRLDNDCASLKDAKRRDACVKDNDDYFLTTVRHGRSRNGAVYMPPFEGTFDQEAIWAIKSYLETRREKPLQAAQ</sequence>
<dbReference type="RefSeq" id="WP_273598302.1">
    <property type="nucleotide sequence ID" value="NZ_JAQQXS010000022.1"/>
</dbReference>
<evidence type="ECO:0000313" key="8">
    <source>
        <dbReference type="Proteomes" id="UP001219862"/>
    </source>
</evidence>
<evidence type="ECO:0000259" key="6">
    <source>
        <dbReference type="PROSITE" id="PS51007"/>
    </source>
</evidence>
<dbReference type="SUPFAM" id="SSF46626">
    <property type="entry name" value="Cytochrome c"/>
    <property type="match status" value="1"/>
</dbReference>